<comment type="caution">
    <text evidence="1">The sequence shown here is derived from an EMBL/GenBank/DDBJ whole genome shotgun (WGS) entry which is preliminary data.</text>
</comment>
<dbReference type="Proteomes" id="UP000887116">
    <property type="component" value="Unassembled WGS sequence"/>
</dbReference>
<dbReference type="AlphaFoldDB" id="A0A8X6H1U3"/>
<evidence type="ECO:0000313" key="2">
    <source>
        <dbReference type="Proteomes" id="UP000887116"/>
    </source>
</evidence>
<gene>
    <name evidence="1" type="primary">NCL1_45747</name>
    <name evidence="1" type="ORF">TNCT_227231</name>
</gene>
<name>A0A8X6H1U3_TRICU</name>
<proteinExistence type="predicted"/>
<evidence type="ECO:0000313" key="1">
    <source>
        <dbReference type="EMBL" id="GFR14969.1"/>
    </source>
</evidence>
<protein>
    <submittedName>
        <fullName evidence="1">Uncharacterized protein</fullName>
    </submittedName>
</protein>
<accession>A0A8X6H1U3</accession>
<dbReference type="EMBL" id="BMAO01007283">
    <property type="protein sequence ID" value="GFR14969.1"/>
    <property type="molecule type" value="Genomic_DNA"/>
</dbReference>
<keyword evidence="2" id="KW-1185">Reference proteome</keyword>
<organism evidence="1 2">
    <name type="scientific">Trichonephila clavata</name>
    <name type="common">Joro spider</name>
    <name type="synonym">Nephila clavata</name>
    <dbReference type="NCBI Taxonomy" id="2740835"/>
    <lineage>
        <taxon>Eukaryota</taxon>
        <taxon>Metazoa</taxon>
        <taxon>Ecdysozoa</taxon>
        <taxon>Arthropoda</taxon>
        <taxon>Chelicerata</taxon>
        <taxon>Arachnida</taxon>
        <taxon>Araneae</taxon>
        <taxon>Araneomorphae</taxon>
        <taxon>Entelegynae</taxon>
        <taxon>Araneoidea</taxon>
        <taxon>Nephilidae</taxon>
        <taxon>Trichonephila</taxon>
    </lineage>
</organism>
<dbReference type="OrthoDB" id="6407690at2759"/>
<sequence>MKIKFWPSLELIAHARIAQGILYTFDLEDLKHTFLEGGLRDSEYIAPITKKISEIVLPNYRATFCRLTAARRKPEDVIMVHLPPEIKRQLRGIVVALGLEIKQWFRSHRFIVRGDSHNLRKNLTWFSFGVIDRLETARNFIYDEDWDITDRFHLACKYCFEDDLKMLWRNMTTNHRYFVMRLLPRTRNIELYLQTLNTNIPRDWAEISFNERRNFFRGNFLGIRSYFSKLRGREIKYQCIYYVLESGNVHHYDLYSCISQLNDDDLYTIRTRLPTAEFCKLFRSFLQWPFQIMFLDVVNFFKQNISNDIFHGVVTFILLSELGWGFQDHTYVEIFKPFWNLFSAKYEEGLKKRVELYELAKYILESGLKNYDARKYRYLLNLHFSD</sequence>
<reference evidence="1" key="1">
    <citation type="submission" date="2020-07" db="EMBL/GenBank/DDBJ databases">
        <title>Multicomponent nature underlies the extraordinary mechanical properties of spider dragline silk.</title>
        <authorList>
            <person name="Kono N."/>
            <person name="Nakamura H."/>
            <person name="Mori M."/>
            <person name="Yoshida Y."/>
            <person name="Ohtoshi R."/>
            <person name="Malay A.D."/>
            <person name="Moran D.A.P."/>
            <person name="Tomita M."/>
            <person name="Numata K."/>
            <person name="Arakawa K."/>
        </authorList>
    </citation>
    <scope>NUCLEOTIDE SEQUENCE</scope>
</reference>